<dbReference type="AlphaFoldDB" id="A0A6M3Y3S9"/>
<protein>
    <submittedName>
        <fullName evidence="1">Uncharacterized protein</fullName>
    </submittedName>
</protein>
<proteinExistence type="predicted"/>
<reference evidence="1" key="1">
    <citation type="submission" date="2020-03" db="EMBL/GenBank/DDBJ databases">
        <title>The deep terrestrial virosphere.</title>
        <authorList>
            <person name="Holmfeldt K."/>
            <person name="Nilsson E."/>
            <person name="Simone D."/>
            <person name="Lopez-Fernandez M."/>
            <person name="Wu X."/>
            <person name="de Brujin I."/>
            <person name="Lundin D."/>
            <person name="Andersson A."/>
            <person name="Bertilsson S."/>
            <person name="Dopson M."/>
        </authorList>
    </citation>
    <scope>NUCLEOTIDE SEQUENCE</scope>
    <source>
        <strain evidence="1">TM448B04829</strain>
    </source>
</reference>
<name>A0A6M3Y3S9_9ZZZZ</name>
<dbReference type="EMBL" id="MT145107">
    <property type="protein sequence ID" value="QJI03654.1"/>
    <property type="molecule type" value="Genomic_DNA"/>
</dbReference>
<sequence length="62" mass="7323">MRTNSISRFIRDEAKKQIYKCKESCYGKKTNASNVGEGDYGRWTDWEDILVKFAKHIHKNVQ</sequence>
<evidence type="ECO:0000313" key="1">
    <source>
        <dbReference type="EMBL" id="QJI03654.1"/>
    </source>
</evidence>
<organism evidence="1">
    <name type="scientific">viral metagenome</name>
    <dbReference type="NCBI Taxonomy" id="1070528"/>
    <lineage>
        <taxon>unclassified sequences</taxon>
        <taxon>metagenomes</taxon>
        <taxon>organismal metagenomes</taxon>
    </lineage>
</organism>
<accession>A0A6M3Y3S9</accession>
<gene>
    <name evidence="1" type="ORF">TM448B04829_0005</name>
</gene>